<gene>
    <name evidence="2" type="ORF">B0H17DRAFT_1027940</name>
</gene>
<sequence>MFMFPTTDSVVKQSRELKSQVEQQIRSLEAKIASQAEEITRLQNSLSNVSPVILGVERLVS</sequence>
<accession>A0AAD7H2X8</accession>
<evidence type="ECO:0000313" key="3">
    <source>
        <dbReference type="Proteomes" id="UP001221757"/>
    </source>
</evidence>
<feature type="coiled-coil region" evidence="1">
    <location>
        <begin position="11"/>
        <end position="45"/>
    </location>
</feature>
<dbReference type="Proteomes" id="UP001221757">
    <property type="component" value="Unassembled WGS sequence"/>
</dbReference>
<organism evidence="2 3">
    <name type="scientific">Mycena rosella</name>
    <name type="common">Pink bonnet</name>
    <name type="synonym">Agaricus rosellus</name>
    <dbReference type="NCBI Taxonomy" id="1033263"/>
    <lineage>
        <taxon>Eukaryota</taxon>
        <taxon>Fungi</taxon>
        <taxon>Dikarya</taxon>
        <taxon>Basidiomycota</taxon>
        <taxon>Agaricomycotina</taxon>
        <taxon>Agaricomycetes</taxon>
        <taxon>Agaricomycetidae</taxon>
        <taxon>Agaricales</taxon>
        <taxon>Marasmiineae</taxon>
        <taxon>Mycenaceae</taxon>
        <taxon>Mycena</taxon>
    </lineage>
</organism>
<evidence type="ECO:0000256" key="1">
    <source>
        <dbReference type="SAM" id="Coils"/>
    </source>
</evidence>
<dbReference type="AlphaFoldDB" id="A0AAD7H2X8"/>
<proteinExistence type="predicted"/>
<reference evidence="2" key="1">
    <citation type="submission" date="2023-03" db="EMBL/GenBank/DDBJ databases">
        <title>Massive genome expansion in bonnet fungi (Mycena s.s.) driven by repeated elements and novel gene families across ecological guilds.</title>
        <authorList>
            <consortium name="Lawrence Berkeley National Laboratory"/>
            <person name="Harder C.B."/>
            <person name="Miyauchi S."/>
            <person name="Viragh M."/>
            <person name="Kuo A."/>
            <person name="Thoen E."/>
            <person name="Andreopoulos B."/>
            <person name="Lu D."/>
            <person name="Skrede I."/>
            <person name="Drula E."/>
            <person name="Henrissat B."/>
            <person name="Morin E."/>
            <person name="Kohler A."/>
            <person name="Barry K."/>
            <person name="LaButti K."/>
            <person name="Morin E."/>
            <person name="Salamov A."/>
            <person name="Lipzen A."/>
            <person name="Mereny Z."/>
            <person name="Hegedus B."/>
            <person name="Baldrian P."/>
            <person name="Stursova M."/>
            <person name="Weitz H."/>
            <person name="Taylor A."/>
            <person name="Grigoriev I.V."/>
            <person name="Nagy L.G."/>
            <person name="Martin F."/>
            <person name="Kauserud H."/>
        </authorList>
    </citation>
    <scope>NUCLEOTIDE SEQUENCE</scope>
    <source>
        <strain evidence="2">CBHHK067</strain>
    </source>
</reference>
<dbReference type="EMBL" id="JARKIE010000001">
    <property type="protein sequence ID" value="KAJ7710966.1"/>
    <property type="molecule type" value="Genomic_DNA"/>
</dbReference>
<evidence type="ECO:0000313" key="2">
    <source>
        <dbReference type="EMBL" id="KAJ7710966.1"/>
    </source>
</evidence>
<keyword evidence="1" id="KW-0175">Coiled coil</keyword>
<keyword evidence="3" id="KW-1185">Reference proteome</keyword>
<protein>
    <submittedName>
        <fullName evidence="2">Uncharacterized protein</fullName>
    </submittedName>
</protein>
<name>A0AAD7H2X8_MYCRO</name>
<comment type="caution">
    <text evidence="2">The sequence shown here is derived from an EMBL/GenBank/DDBJ whole genome shotgun (WGS) entry which is preliminary data.</text>
</comment>